<evidence type="ECO:0000313" key="2">
    <source>
        <dbReference type="Proteomes" id="UP001198862"/>
    </source>
</evidence>
<dbReference type="RefSeq" id="WP_230554203.1">
    <property type="nucleotide sequence ID" value="NZ_JAJISD010000018.1"/>
</dbReference>
<evidence type="ECO:0000313" key="1">
    <source>
        <dbReference type="EMBL" id="MCC8432784.1"/>
    </source>
</evidence>
<gene>
    <name evidence="1" type="ORF">LJ725_27745</name>
</gene>
<keyword evidence="2" id="KW-1185">Reference proteome</keyword>
<name>A0ABS8L384_9HYPH</name>
<proteinExistence type="predicted"/>
<organism evidence="1 2">
    <name type="scientific">Reyranella aquatilis</name>
    <dbReference type="NCBI Taxonomy" id="2035356"/>
    <lineage>
        <taxon>Bacteria</taxon>
        <taxon>Pseudomonadati</taxon>
        <taxon>Pseudomonadota</taxon>
        <taxon>Alphaproteobacteria</taxon>
        <taxon>Hyphomicrobiales</taxon>
        <taxon>Reyranellaceae</taxon>
        <taxon>Reyranella</taxon>
    </lineage>
</organism>
<reference evidence="1 2" key="1">
    <citation type="submission" date="2021-11" db="EMBL/GenBank/DDBJ databases">
        <authorList>
            <person name="Lee D.-H."/>
            <person name="Kim S.-B."/>
        </authorList>
    </citation>
    <scope>NUCLEOTIDE SEQUENCE [LARGE SCALE GENOMIC DNA]</scope>
    <source>
        <strain evidence="1 2">KCTC 52223</strain>
    </source>
</reference>
<accession>A0ABS8L384</accession>
<protein>
    <submittedName>
        <fullName evidence="1">Uncharacterized protein</fullName>
    </submittedName>
</protein>
<sequence>MSTVKDQVRALLDRLPDDCSFADVQRGIAVMMWPKSADGSLEPPRRVDPEEVKRRLREWMKSEGEK</sequence>
<comment type="caution">
    <text evidence="1">The sequence shown here is derived from an EMBL/GenBank/DDBJ whole genome shotgun (WGS) entry which is preliminary data.</text>
</comment>
<dbReference type="Proteomes" id="UP001198862">
    <property type="component" value="Unassembled WGS sequence"/>
</dbReference>
<dbReference type="EMBL" id="JAJISD010000018">
    <property type="protein sequence ID" value="MCC8432784.1"/>
    <property type="molecule type" value="Genomic_DNA"/>
</dbReference>